<dbReference type="PANTHER" id="PTHR14119">
    <property type="entry name" value="HYDROLASE"/>
    <property type="match status" value="1"/>
</dbReference>
<dbReference type="Pfam" id="PF00857">
    <property type="entry name" value="Isochorismatase"/>
    <property type="match status" value="1"/>
</dbReference>
<accession>A0A261RHN7</accession>
<proteinExistence type="predicted"/>
<dbReference type="EMBL" id="NEVK01000003">
    <property type="protein sequence ID" value="OZI24558.1"/>
    <property type="molecule type" value="Genomic_DNA"/>
</dbReference>
<dbReference type="Gene3D" id="3.40.50.850">
    <property type="entry name" value="Isochorismatase-like"/>
    <property type="match status" value="1"/>
</dbReference>
<protein>
    <submittedName>
        <fullName evidence="2">Isochorismatase</fullName>
    </submittedName>
</protein>
<evidence type="ECO:0000313" key="2">
    <source>
        <dbReference type="EMBL" id="OZI24558.1"/>
    </source>
</evidence>
<dbReference type="PANTHER" id="PTHR14119:SF3">
    <property type="entry name" value="ISOCHORISMATASE DOMAIN-CONTAINING PROTEIN 2"/>
    <property type="match status" value="1"/>
</dbReference>
<evidence type="ECO:0000259" key="1">
    <source>
        <dbReference type="Pfam" id="PF00857"/>
    </source>
</evidence>
<feature type="domain" description="Isochorismatase-like" evidence="1">
    <location>
        <begin position="9"/>
        <end position="154"/>
    </location>
</feature>
<comment type="caution">
    <text evidence="2">The sequence shown here is derived from an EMBL/GenBank/DDBJ whole genome shotgun (WGS) entry which is preliminary data.</text>
</comment>
<name>A0A261RHN7_9BORD</name>
<evidence type="ECO:0000313" key="3">
    <source>
        <dbReference type="Proteomes" id="UP000216947"/>
    </source>
</evidence>
<dbReference type="Proteomes" id="UP000216947">
    <property type="component" value="Unassembled WGS sequence"/>
</dbReference>
<gene>
    <name evidence="2" type="ORF">CAL19_03340</name>
</gene>
<reference evidence="3" key="1">
    <citation type="submission" date="2017-05" db="EMBL/GenBank/DDBJ databases">
        <title>Complete and WGS of Bordetella genogroups.</title>
        <authorList>
            <person name="Spilker T."/>
            <person name="Lipuma J."/>
        </authorList>
    </citation>
    <scope>NUCLEOTIDE SEQUENCE [LARGE SCALE GENOMIC DNA]</scope>
    <source>
        <strain evidence="3">AU18089</strain>
    </source>
</reference>
<keyword evidence="3" id="KW-1185">Reference proteome</keyword>
<sequence>MLLQAADSTLLVVDMQERLLPAIAHGDETAHAVGKLARGARLLDVPVVATEQNAEGLGATLASLRELVQAVFHKRHFSAVREPGFEAWLPPARRTILVVGWEAHVCVLQTVIGLCELGYHAVLVSDAVGSRRVSDQHAGMRRMRAAGATVVTSEMALFEWMQSCDHPRFRDVLRLVK</sequence>
<dbReference type="AlphaFoldDB" id="A0A261RHN7"/>
<organism evidence="2 3">
    <name type="scientific">Bordetella genomosp. 7</name>
    <dbReference type="NCBI Taxonomy" id="1416805"/>
    <lineage>
        <taxon>Bacteria</taxon>
        <taxon>Pseudomonadati</taxon>
        <taxon>Pseudomonadota</taxon>
        <taxon>Betaproteobacteria</taxon>
        <taxon>Burkholderiales</taxon>
        <taxon>Alcaligenaceae</taxon>
        <taxon>Bordetella</taxon>
    </lineage>
</organism>
<dbReference type="RefSeq" id="WP_094796025.1">
    <property type="nucleotide sequence ID" value="NZ_NEVK01000003.1"/>
</dbReference>
<dbReference type="InterPro" id="IPR050993">
    <property type="entry name" value="Isochorismatase_domain"/>
</dbReference>
<dbReference type="InterPro" id="IPR000868">
    <property type="entry name" value="Isochorismatase-like_dom"/>
</dbReference>
<dbReference type="InterPro" id="IPR036380">
    <property type="entry name" value="Isochorismatase-like_sf"/>
</dbReference>
<dbReference type="SUPFAM" id="SSF52499">
    <property type="entry name" value="Isochorismatase-like hydrolases"/>
    <property type="match status" value="1"/>
</dbReference>